<evidence type="ECO:0000313" key="13">
    <source>
        <dbReference type="Proteomes" id="UP000194267"/>
    </source>
</evidence>
<keyword evidence="3" id="KW-0813">Transport</keyword>
<evidence type="ECO:0000313" key="12">
    <source>
        <dbReference type="EMBL" id="OTA42020.1"/>
    </source>
</evidence>
<name>A0A1Y2T6G5_SYMTR</name>
<keyword evidence="4" id="KW-1003">Cell membrane</keyword>
<evidence type="ECO:0000256" key="5">
    <source>
        <dbReference type="ARBA" id="ARBA00022692"/>
    </source>
</evidence>
<comment type="subcellular location">
    <subcellularLocation>
        <location evidence="1">Cell membrane</location>
        <topology evidence="1">Single-pass membrane protein</topology>
    </subcellularLocation>
</comment>
<dbReference type="Proteomes" id="UP000732377">
    <property type="component" value="Unassembled WGS sequence"/>
</dbReference>
<accession>A0A1Y2T6G5</accession>
<evidence type="ECO:0000256" key="1">
    <source>
        <dbReference type="ARBA" id="ARBA00004162"/>
    </source>
</evidence>
<dbReference type="PANTHER" id="PTHR33909:SF1">
    <property type="entry name" value="SEC TRANSLOCON ACCESSORY COMPLEX SUBUNIT YAJC"/>
    <property type="match status" value="1"/>
</dbReference>
<dbReference type="InterPro" id="IPR003849">
    <property type="entry name" value="Preprotein_translocase_YajC"/>
</dbReference>
<evidence type="ECO:0000256" key="8">
    <source>
        <dbReference type="ARBA" id="ARBA00023010"/>
    </source>
</evidence>
<reference evidence="11" key="3">
    <citation type="submission" date="2017-11" db="EMBL/GenBank/DDBJ databases">
        <title>Three new genomes from thermophilic consortium.</title>
        <authorList>
            <person name="Quaggio R."/>
            <person name="Amgarten D."/>
            <person name="Setubal J.C."/>
        </authorList>
    </citation>
    <scope>NUCLEOTIDE SEQUENCE</scope>
    <source>
        <strain evidence="11">ZCTH01-B2</strain>
    </source>
</reference>
<keyword evidence="8" id="KW-0811">Translocation</keyword>
<dbReference type="GO" id="GO:0015031">
    <property type="term" value="P:protein transport"/>
    <property type="evidence" value="ECO:0007669"/>
    <property type="project" value="UniProtKB-KW"/>
</dbReference>
<dbReference type="SMART" id="SM01323">
    <property type="entry name" value="YajC"/>
    <property type="match status" value="1"/>
</dbReference>
<dbReference type="Pfam" id="PF02699">
    <property type="entry name" value="YajC"/>
    <property type="match status" value="1"/>
</dbReference>
<evidence type="ECO:0000313" key="11">
    <source>
        <dbReference type="EMBL" id="MBY6276775.1"/>
    </source>
</evidence>
<dbReference type="EMBL" id="PIUK01000108">
    <property type="protein sequence ID" value="MBY6276775.1"/>
    <property type="molecule type" value="Genomic_DNA"/>
</dbReference>
<evidence type="ECO:0000256" key="4">
    <source>
        <dbReference type="ARBA" id="ARBA00022475"/>
    </source>
</evidence>
<dbReference type="PANTHER" id="PTHR33909">
    <property type="entry name" value="SEC TRANSLOCON ACCESSORY COMPLEX SUBUNIT YAJC"/>
    <property type="match status" value="1"/>
</dbReference>
<evidence type="ECO:0000256" key="6">
    <source>
        <dbReference type="ARBA" id="ARBA00022927"/>
    </source>
</evidence>
<keyword evidence="9 10" id="KW-0472">Membrane</keyword>
<evidence type="ECO:0000256" key="10">
    <source>
        <dbReference type="SAM" id="Phobius"/>
    </source>
</evidence>
<evidence type="ECO:0000256" key="7">
    <source>
        <dbReference type="ARBA" id="ARBA00022989"/>
    </source>
</evidence>
<reference evidence="13" key="1">
    <citation type="submission" date="2016-04" db="EMBL/GenBank/DDBJ databases">
        <authorList>
            <person name="Antunes L.P."/>
            <person name="Martins L.F."/>
            <person name="Pereira R.V."/>
            <person name="Thomas A.M."/>
            <person name="Barbosa D."/>
            <person name="Nascimento L."/>
            <person name="Silva G.M."/>
            <person name="Condomitti G.W."/>
            <person name="Digiampietri L.A."/>
            <person name="Lombardi K.C."/>
            <person name="Ramos P.L."/>
            <person name="Quaggio R.B."/>
            <person name="Oliveira J.C."/>
            <person name="Pascon R.C."/>
            <person name="Cruz J.B."/>
            <person name="Silva A.M."/>
            <person name="Setubal J.C."/>
        </authorList>
    </citation>
    <scope>NUCLEOTIDE SEQUENCE [LARGE SCALE GENOMIC DNA]</scope>
</reference>
<sequence length="91" mass="10434">MALDFLMQWGPLILLFVLMYFMMIRPQQQQQKKRQEMLNSLKVGDEIVTIGGLHGVIQAVDETNNTIRVKVASNVELTFNRSAVGTVRREK</sequence>
<evidence type="ECO:0000256" key="3">
    <source>
        <dbReference type="ARBA" id="ARBA00022448"/>
    </source>
</evidence>
<organism evidence="12 13">
    <name type="scientific">Symbiobacterium thermophilum</name>
    <dbReference type="NCBI Taxonomy" id="2734"/>
    <lineage>
        <taxon>Bacteria</taxon>
        <taxon>Bacillati</taxon>
        <taxon>Bacillota</taxon>
        <taxon>Clostridia</taxon>
        <taxon>Eubacteriales</taxon>
        <taxon>Symbiobacteriaceae</taxon>
        <taxon>Symbiobacterium</taxon>
    </lineage>
</organism>
<dbReference type="GO" id="GO:0005886">
    <property type="term" value="C:plasma membrane"/>
    <property type="evidence" value="ECO:0007669"/>
    <property type="project" value="UniProtKB-SubCell"/>
</dbReference>
<evidence type="ECO:0000256" key="9">
    <source>
        <dbReference type="ARBA" id="ARBA00023136"/>
    </source>
</evidence>
<keyword evidence="5 10" id="KW-0812">Transmembrane</keyword>
<dbReference type="EMBL" id="LWLV01000107">
    <property type="protein sequence ID" value="OTA42020.1"/>
    <property type="molecule type" value="Genomic_DNA"/>
</dbReference>
<reference evidence="12" key="2">
    <citation type="submission" date="2016-04" db="EMBL/GenBank/DDBJ databases">
        <authorList>
            <person name="Evans L.H."/>
            <person name="Alamgir A."/>
            <person name="Owens N."/>
            <person name="Weber N.D."/>
            <person name="Virtaneva K."/>
            <person name="Barbian K."/>
            <person name="Babar A."/>
            <person name="Rosenke K."/>
        </authorList>
    </citation>
    <scope>NUCLEOTIDE SEQUENCE [LARGE SCALE GENOMIC DNA]</scope>
    <source>
        <strain evidence="12">G2</strain>
    </source>
</reference>
<feature type="transmembrane region" description="Helical" evidence="10">
    <location>
        <begin position="6"/>
        <end position="24"/>
    </location>
</feature>
<protein>
    <submittedName>
        <fullName evidence="12">Preprotein translocase subunit YajC</fullName>
    </submittedName>
</protein>
<dbReference type="AlphaFoldDB" id="A0A1Y2T6G5"/>
<dbReference type="Proteomes" id="UP000194267">
    <property type="component" value="Unassembled WGS sequence"/>
</dbReference>
<comment type="caution">
    <text evidence="12">The sequence shown here is derived from an EMBL/GenBank/DDBJ whole genome shotgun (WGS) entry which is preliminary data.</text>
</comment>
<dbReference type="NCBIfam" id="TIGR00739">
    <property type="entry name" value="yajC"/>
    <property type="match status" value="1"/>
</dbReference>
<dbReference type="PRINTS" id="PR01853">
    <property type="entry name" value="YAJCTRNLCASE"/>
</dbReference>
<keyword evidence="6" id="KW-0653">Protein transport</keyword>
<comment type="similarity">
    <text evidence="2">Belongs to the YajC family.</text>
</comment>
<evidence type="ECO:0000256" key="2">
    <source>
        <dbReference type="ARBA" id="ARBA00006742"/>
    </source>
</evidence>
<gene>
    <name evidence="11" type="primary">yajC</name>
    <name evidence="12" type="ORF">A6D92_02115</name>
    <name evidence="11" type="ORF">CWE10_11295</name>
</gene>
<proteinExistence type="inferred from homology"/>
<keyword evidence="7 10" id="KW-1133">Transmembrane helix</keyword>